<proteinExistence type="predicted"/>
<evidence type="ECO:0000313" key="2">
    <source>
        <dbReference type="Proteomes" id="UP000326545"/>
    </source>
</evidence>
<organism evidence="1 2">
    <name type="scientific">Erwinia phage pEp_SNUABM_01</name>
    <dbReference type="NCBI Taxonomy" id="2601643"/>
    <lineage>
        <taxon>Viruses</taxon>
        <taxon>Duplodnaviria</taxon>
        <taxon>Heunggongvirae</taxon>
        <taxon>Uroviricota</taxon>
        <taxon>Caudoviricetes</taxon>
        <taxon>Vequintavirinae</taxon>
        <taxon>Henunavirus</taxon>
        <taxon>Henunavirus SNUABM01</taxon>
    </lineage>
</organism>
<dbReference type="EMBL" id="MN184887">
    <property type="protein sequence ID" value="QEQ94844.1"/>
    <property type="molecule type" value="Genomic_DNA"/>
</dbReference>
<keyword evidence="2" id="KW-1185">Reference proteome</keyword>
<dbReference type="Proteomes" id="UP000326545">
    <property type="component" value="Segment"/>
</dbReference>
<evidence type="ECO:0000313" key="1">
    <source>
        <dbReference type="EMBL" id="QEQ94844.1"/>
    </source>
</evidence>
<name>A0A5J6DAF1_9CAUD</name>
<protein>
    <submittedName>
        <fullName evidence="1">Uncharacterized protein</fullName>
    </submittedName>
</protein>
<accession>A0A5J6DAF1</accession>
<gene>
    <name evidence="1" type="ORF">pEpSNUABM01_018</name>
</gene>
<reference evidence="1 2" key="1">
    <citation type="submission" date="2019-07" db="EMBL/GenBank/DDBJ databases">
        <title>Complete genome sequence of bacteriophages infecting Erwinia pyrifoliae.</title>
        <authorList>
            <person name="Kim S.G."/>
            <person name="Park S.C."/>
        </authorList>
    </citation>
    <scope>NUCLEOTIDE SEQUENCE [LARGE SCALE GENOMIC DNA]</scope>
</reference>
<sequence length="70" mass="7724">MINLQAGMVAHAKRLDLHDSNGNTFGFSAPRGQKFSVLLLGAEDPKSLSRISAEEFLRNAGWTFEEDTTQ</sequence>